<keyword evidence="1" id="KW-0805">Transcription regulation</keyword>
<feature type="domain" description="BHLH" evidence="5">
    <location>
        <begin position="78"/>
        <end position="130"/>
    </location>
</feature>
<dbReference type="GO" id="GO:0048513">
    <property type="term" value="P:animal organ development"/>
    <property type="evidence" value="ECO:0007669"/>
    <property type="project" value="UniProtKB-ARBA"/>
</dbReference>
<proteinExistence type="predicted"/>
<dbReference type="GO" id="GO:0060429">
    <property type="term" value="P:epithelium development"/>
    <property type="evidence" value="ECO:0007669"/>
    <property type="project" value="UniProtKB-ARBA"/>
</dbReference>
<name>A0A6P6L1P6_CARAU</name>
<evidence type="ECO:0000313" key="6">
    <source>
        <dbReference type="Proteomes" id="UP000515129"/>
    </source>
</evidence>
<sequence length="156" mass="18104">MQRTSAKEMGSDYGVMDRVSHPLTFGLSLNHQYSPFKDALKTPQNYQEQVNSQRYFGCLSYLSYHGNVSVHNYSLEPAFIHKRNERERQRVRCVNEGYARLREHLPQEFEDKRLSKVETLRAAINYIKHLQNLLEVNLPQGMSGLSSEKDRGTQGL</sequence>
<dbReference type="KEGG" id="caua:113056136"/>
<keyword evidence="6" id="KW-1185">Reference proteome</keyword>
<dbReference type="Gene3D" id="4.10.280.10">
    <property type="entry name" value="Helix-loop-helix DNA-binding domain"/>
    <property type="match status" value="1"/>
</dbReference>
<dbReference type="InterPro" id="IPR036638">
    <property type="entry name" value="HLH_DNA-bd_sf"/>
</dbReference>
<evidence type="ECO:0000256" key="1">
    <source>
        <dbReference type="ARBA" id="ARBA00023015"/>
    </source>
</evidence>
<evidence type="ECO:0000313" key="7">
    <source>
        <dbReference type="RefSeq" id="XP_026078465.1"/>
    </source>
</evidence>
<evidence type="ECO:0000256" key="2">
    <source>
        <dbReference type="ARBA" id="ARBA00023125"/>
    </source>
</evidence>
<dbReference type="OrthoDB" id="5976910at2759"/>
<protein>
    <submittedName>
        <fullName evidence="7">Achaete-scute homolog 5-like</fullName>
    </submittedName>
</protein>
<dbReference type="Proteomes" id="UP000515129">
    <property type="component" value="Chromosome 4"/>
</dbReference>
<dbReference type="GO" id="GO:0046983">
    <property type="term" value="F:protein dimerization activity"/>
    <property type="evidence" value="ECO:0007669"/>
    <property type="project" value="InterPro"/>
</dbReference>
<dbReference type="GeneID" id="113056136"/>
<accession>A0A6P6L1P6</accession>
<dbReference type="Pfam" id="PF00010">
    <property type="entry name" value="HLH"/>
    <property type="match status" value="1"/>
</dbReference>
<dbReference type="GO" id="GO:0000977">
    <property type="term" value="F:RNA polymerase II transcription regulatory region sequence-specific DNA binding"/>
    <property type="evidence" value="ECO:0007669"/>
    <property type="project" value="TreeGrafter"/>
</dbReference>
<dbReference type="FunFam" id="4.10.280.10:FF:000038">
    <property type="entry name" value="achaete-scute homolog 3"/>
    <property type="match status" value="1"/>
</dbReference>
<evidence type="ECO:0000256" key="3">
    <source>
        <dbReference type="ARBA" id="ARBA00023163"/>
    </source>
</evidence>
<keyword evidence="2" id="KW-0238">DNA-binding</keyword>
<dbReference type="PROSITE" id="PS50888">
    <property type="entry name" value="BHLH"/>
    <property type="match status" value="1"/>
</dbReference>
<dbReference type="RefSeq" id="XP_026078465.1">
    <property type="nucleotide sequence ID" value="XM_026222680.1"/>
</dbReference>
<dbReference type="PANTHER" id="PTHR23349">
    <property type="entry name" value="BASIC HELIX-LOOP-HELIX TRANSCRIPTION FACTOR, TWIST"/>
    <property type="match status" value="1"/>
</dbReference>
<evidence type="ECO:0000256" key="4">
    <source>
        <dbReference type="ARBA" id="ARBA00023242"/>
    </source>
</evidence>
<dbReference type="GO" id="GO:0005667">
    <property type="term" value="C:transcription regulator complex"/>
    <property type="evidence" value="ECO:0007669"/>
    <property type="project" value="UniProtKB-ARBA"/>
</dbReference>
<dbReference type="AlphaFoldDB" id="A0A6P6L1P6"/>
<keyword evidence="4" id="KW-0539">Nucleus</keyword>
<reference evidence="7" key="1">
    <citation type="submission" date="2025-08" db="UniProtKB">
        <authorList>
            <consortium name="RefSeq"/>
        </authorList>
    </citation>
    <scope>IDENTIFICATION</scope>
    <source>
        <strain evidence="7">Wakin</strain>
        <tissue evidence="7">Muscle</tissue>
    </source>
</reference>
<gene>
    <name evidence="7" type="primary">LOC113056136</name>
</gene>
<dbReference type="PANTHER" id="PTHR23349:SF108">
    <property type="entry name" value="BHLH DOMAIN-CONTAINING PROTEIN"/>
    <property type="match status" value="1"/>
</dbReference>
<dbReference type="GO" id="GO:0005634">
    <property type="term" value="C:nucleus"/>
    <property type="evidence" value="ECO:0007669"/>
    <property type="project" value="UniProtKB-ARBA"/>
</dbReference>
<dbReference type="InterPro" id="IPR050283">
    <property type="entry name" value="E-box_TF_Regulators"/>
</dbReference>
<dbReference type="CDD" id="cd19746">
    <property type="entry name" value="bHLH_TS_ASCL4"/>
    <property type="match status" value="1"/>
</dbReference>
<dbReference type="InterPro" id="IPR011598">
    <property type="entry name" value="bHLH_dom"/>
</dbReference>
<organism evidence="6 7">
    <name type="scientific">Carassius auratus</name>
    <name type="common">Goldfish</name>
    <dbReference type="NCBI Taxonomy" id="7957"/>
    <lineage>
        <taxon>Eukaryota</taxon>
        <taxon>Metazoa</taxon>
        <taxon>Chordata</taxon>
        <taxon>Craniata</taxon>
        <taxon>Vertebrata</taxon>
        <taxon>Euteleostomi</taxon>
        <taxon>Actinopterygii</taxon>
        <taxon>Neopterygii</taxon>
        <taxon>Teleostei</taxon>
        <taxon>Ostariophysi</taxon>
        <taxon>Cypriniformes</taxon>
        <taxon>Cyprinidae</taxon>
        <taxon>Cyprininae</taxon>
        <taxon>Carassius</taxon>
    </lineage>
</organism>
<dbReference type="GO" id="GO:0001227">
    <property type="term" value="F:DNA-binding transcription repressor activity, RNA polymerase II-specific"/>
    <property type="evidence" value="ECO:0007669"/>
    <property type="project" value="UniProtKB-ARBA"/>
</dbReference>
<evidence type="ECO:0000259" key="5">
    <source>
        <dbReference type="PROSITE" id="PS50888"/>
    </source>
</evidence>
<dbReference type="SMART" id="SM00353">
    <property type="entry name" value="HLH"/>
    <property type="match status" value="1"/>
</dbReference>
<dbReference type="SUPFAM" id="SSF47459">
    <property type="entry name" value="HLH, helix-loop-helix DNA-binding domain"/>
    <property type="match status" value="1"/>
</dbReference>
<keyword evidence="3" id="KW-0804">Transcription</keyword>